<comment type="subcellular location">
    <subcellularLocation>
        <location evidence="1">Cell membrane</location>
        <topology evidence="1">Multi-pass membrane protein</topology>
    </subcellularLocation>
</comment>
<feature type="domain" description="PTS EIIC type-1" evidence="14">
    <location>
        <begin position="190"/>
        <end position="519"/>
    </location>
</feature>
<feature type="transmembrane region" description="Helical" evidence="12">
    <location>
        <begin position="215"/>
        <end position="235"/>
    </location>
</feature>
<keyword evidence="8" id="KW-0418">Kinase</keyword>
<evidence type="ECO:0000256" key="12">
    <source>
        <dbReference type="SAM" id="Phobius"/>
    </source>
</evidence>
<evidence type="ECO:0000256" key="4">
    <source>
        <dbReference type="ARBA" id="ARBA00022597"/>
    </source>
</evidence>
<evidence type="ECO:0000256" key="9">
    <source>
        <dbReference type="ARBA" id="ARBA00022989"/>
    </source>
</evidence>
<evidence type="ECO:0000256" key="3">
    <source>
        <dbReference type="ARBA" id="ARBA00022475"/>
    </source>
</evidence>
<dbReference type="EMBL" id="JAFREM010000013">
    <property type="protein sequence ID" value="MBO1306254.1"/>
    <property type="molecule type" value="Genomic_DNA"/>
</dbReference>
<gene>
    <name evidence="15" type="ORF">JZO70_08790</name>
</gene>
<dbReference type="RefSeq" id="WP_207673183.1">
    <property type="nucleotide sequence ID" value="NZ_JAFREM010000013.1"/>
</dbReference>
<dbReference type="PROSITE" id="PS01035">
    <property type="entry name" value="PTS_EIIB_TYPE_1_CYS"/>
    <property type="match status" value="1"/>
</dbReference>
<organism evidence="15 16">
    <name type="scientific">Candidatus Enterococcus moelleringii</name>
    <dbReference type="NCBI Taxonomy" id="2815325"/>
    <lineage>
        <taxon>Bacteria</taxon>
        <taxon>Bacillati</taxon>
        <taxon>Bacillota</taxon>
        <taxon>Bacilli</taxon>
        <taxon>Lactobacillales</taxon>
        <taxon>Enterococcaceae</taxon>
        <taxon>Enterococcus</taxon>
    </lineage>
</organism>
<keyword evidence="16" id="KW-1185">Reference proteome</keyword>
<dbReference type="InterPro" id="IPR018113">
    <property type="entry name" value="PTrfase_EIIB_Cys"/>
</dbReference>
<evidence type="ECO:0000313" key="16">
    <source>
        <dbReference type="Proteomes" id="UP000664601"/>
    </source>
</evidence>
<dbReference type="Gene3D" id="3.30.1360.60">
    <property type="entry name" value="Glucose permease domain IIB"/>
    <property type="match status" value="2"/>
</dbReference>
<comment type="caution">
    <text evidence="15">The sequence shown here is derived from an EMBL/GenBank/DDBJ whole genome shotgun (WGS) entry which is preliminary data.</text>
</comment>
<protein>
    <submittedName>
        <fullName evidence="15">PTS transporter subunit EIIC</fullName>
    </submittedName>
</protein>
<name>A0ABS3L9C9_9ENTE</name>
<accession>A0ABS3L9C9</accession>
<feature type="transmembrane region" description="Helical" evidence="12">
    <location>
        <begin position="389"/>
        <end position="409"/>
    </location>
</feature>
<dbReference type="Pfam" id="PF02378">
    <property type="entry name" value="PTS_EIIC"/>
    <property type="match status" value="1"/>
</dbReference>
<dbReference type="PANTHER" id="PTHR30175:SF1">
    <property type="entry name" value="PTS SYSTEM ARBUTIN-, CELLOBIOSE-, AND SALICIN-SPECIFIC EIIBC COMPONENT-RELATED"/>
    <property type="match status" value="1"/>
</dbReference>
<dbReference type="Proteomes" id="UP000664601">
    <property type="component" value="Unassembled WGS sequence"/>
</dbReference>
<evidence type="ECO:0000256" key="7">
    <source>
        <dbReference type="ARBA" id="ARBA00022692"/>
    </source>
</evidence>
<evidence type="ECO:0000313" key="15">
    <source>
        <dbReference type="EMBL" id="MBO1306254.1"/>
    </source>
</evidence>
<evidence type="ECO:0000256" key="1">
    <source>
        <dbReference type="ARBA" id="ARBA00004651"/>
    </source>
</evidence>
<dbReference type="PROSITE" id="PS51103">
    <property type="entry name" value="PTS_EIIC_TYPE_1"/>
    <property type="match status" value="1"/>
</dbReference>
<dbReference type="PROSITE" id="PS51098">
    <property type="entry name" value="PTS_EIIB_TYPE_1"/>
    <property type="match status" value="1"/>
</dbReference>
<keyword evidence="10 12" id="KW-0472">Membrane</keyword>
<evidence type="ECO:0000256" key="8">
    <source>
        <dbReference type="ARBA" id="ARBA00022777"/>
    </source>
</evidence>
<keyword evidence="2" id="KW-0813">Transport</keyword>
<dbReference type="InterPro" id="IPR050558">
    <property type="entry name" value="PTS_Sugar-Specific_Components"/>
</dbReference>
<feature type="transmembrane region" description="Helical" evidence="12">
    <location>
        <begin position="247"/>
        <end position="269"/>
    </location>
</feature>
<dbReference type="Pfam" id="PF00367">
    <property type="entry name" value="PTS_EIIB"/>
    <property type="match status" value="1"/>
</dbReference>
<sequence length="519" mass="55642">MEQAIKQYCGGDDNIKLYQQDHEQLHITVKDRSLIEIKKLEKIAGIKLVQLTNSRLKIILNQEEKKMAKGKKSYTNIAQTIVENVGGQENVLGMRHCITRVRFRLKDETIANDDVLKNADGIISVVKAGGEYMVVIGNEVADVYEAIRKQLGLDGDTAVASEEKSDKKVNPFVKVLNTIVGSISPALNYICAGGVLKGLLTILTMTGILSADSGLYVVMNAMGDAVFFFLPLILGYNLARHLGGEPFLGLVIGAILCYPTVNGVDINLFGQAINATYTSSFLPVIAITAIAIPISKVLKRYIPGAVEGFLVPVLTLLIVIPLGFVFVGPAVNAIGGAVNSGITFLLNSVPLLAGMVVAGTYQIMVLFGVHSAMTSFSFMNVLAGNPDQVMAIVMFPSFAQIGVVLAMYLKTKDQKLKSIALPAFISGVFGVTEPAIYGVTLPRIKMFVVSCIGAMTSGAIVMLSGMTMYNFTGMGVVSLLGMVSPENPSFLYPILAAVVPFVVSFFIAFVVFNDKEAKA</sequence>
<evidence type="ECO:0000256" key="5">
    <source>
        <dbReference type="ARBA" id="ARBA00022679"/>
    </source>
</evidence>
<dbReference type="PANTHER" id="PTHR30175">
    <property type="entry name" value="PHOSPHOTRANSFERASE SYSTEM TRANSPORT PROTEIN"/>
    <property type="match status" value="1"/>
</dbReference>
<keyword evidence="6" id="KW-0598">Phosphotransferase system</keyword>
<feature type="transmembrane region" description="Helical" evidence="12">
    <location>
        <begin position="306"/>
        <end position="327"/>
    </location>
</feature>
<proteinExistence type="predicted"/>
<evidence type="ECO:0000259" key="14">
    <source>
        <dbReference type="PROSITE" id="PS51103"/>
    </source>
</evidence>
<evidence type="ECO:0000256" key="11">
    <source>
        <dbReference type="PROSITE-ProRule" id="PRU00421"/>
    </source>
</evidence>
<dbReference type="InterPro" id="IPR001996">
    <property type="entry name" value="PTS_IIB_1"/>
</dbReference>
<evidence type="ECO:0000256" key="6">
    <source>
        <dbReference type="ARBA" id="ARBA00022683"/>
    </source>
</evidence>
<feature type="transmembrane region" description="Helical" evidence="12">
    <location>
        <begin position="275"/>
        <end position="294"/>
    </location>
</feature>
<feature type="domain" description="PTS EIIB type-1" evidence="13">
    <location>
        <begin position="75"/>
        <end position="157"/>
    </location>
</feature>
<reference evidence="15 16" key="1">
    <citation type="submission" date="2021-03" db="EMBL/GenBank/DDBJ databases">
        <title>Enterococcal diversity collection.</title>
        <authorList>
            <person name="Gilmore M.S."/>
            <person name="Schwartzman J."/>
            <person name="Van Tyne D."/>
            <person name="Martin M."/>
            <person name="Earl A.M."/>
            <person name="Manson A.L."/>
            <person name="Straub T."/>
            <person name="Salamzade R."/>
            <person name="Saavedra J."/>
            <person name="Lebreton F."/>
            <person name="Prichula J."/>
            <person name="Schaufler K."/>
            <person name="Gaca A."/>
            <person name="Sgardioli B."/>
            <person name="Wagenaar J."/>
            <person name="Strong T."/>
        </authorList>
    </citation>
    <scope>NUCLEOTIDE SEQUENCE [LARGE SCALE GENOMIC DNA]</scope>
    <source>
        <strain evidence="15 16">669A</strain>
    </source>
</reference>
<evidence type="ECO:0000259" key="13">
    <source>
        <dbReference type="PROSITE" id="PS51098"/>
    </source>
</evidence>
<evidence type="ECO:0000256" key="2">
    <source>
        <dbReference type="ARBA" id="ARBA00022448"/>
    </source>
</evidence>
<keyword evidence="7 12" id="KW-0812">Transmembrane</keyword>
<dbReference type="CDD" id="cd00212">
    <property type="entry name" value="PTS_IIB_glc"/>
    <property type="match status" value="1"/>
</dbReference>
<keyword evidence="5" id="KW-0808">Transferase</keyword>
<dbReference type="SUPFAM" id="SSF55604">
    <property type="entry name" value="Glucose permease domain IIB"/>
    <property type="match status" value="2"/>
</dbReference>
<keyword evidence="3" id="KW-1003">Cell membrane</keyword>
<feature type="active site" description="Phosphocysteine intermediate; for EIIB activity" evidence="11">
    <location>
        <position position="97"/>
    </location>
</feature>
<dbReference type="InterPro" id="IPR013013">
    <property type="entry name" value="PTS_EIIC_1"/>
</dbReference>
<keyword evidence="4" id="KW-0762">Sugar transport</keyword>
<feature type="transmembrane region" description="Helical" evidence="12">
    <location>
        <begin position="447"/>
        <end position="470"/>
    </location>
</feature>
<dbReference type="InterPro" id="IPR036878">
    <property type="entry name" value="Glu_permease_IIB"/>
</dbReference>
<feature type="transmembrane region" description="Helical" evidence="12">
    <location>
        <begin position="186"/>
        <end position="209"/>
    </location>
</feature>
<keyword evidence="9 12" id="KW-1133">Transmembrane helix</keyword>
<feature type="transmembrane region" description="Helical" evidence="12">
    <location>
        <begin position="490"/>
        <end position="512"/>
    </location>
</feature>
<dbReference type="InterPro" id="IPR003352">
    <property type="entry name" value="PTS_EIIC"/>
</dbReference>
<evidence type="ECO:0000256" key="10">
    <source>
        <dbReference type="ARBA" id="ARBA00023136"/>
    </source>
</evidence>